<evidence type="ECO:0000313" key="10">
    <source>
        <dbReference type="EMBL" id="CAH0098777.1"/>
    </source>
</evidence>
<feature type="domain" description="Dynein axonemal assembly factor 11-like CS" evidence="9">
    <location>
        <begin position="144"/>
        <end position="260"/>
    </location>
</feature>
<evidence type="ECO:0000256" key="4">
    <source>
        <dbReference type="ARBA" id="ARBA00022614"/>
    </source>
</evidence>
<dbReference type="GO" id="GO:0005929">
    <property type="term" value="C:cilium"/>
    <property type="evidence" value="ECO:0007669"/>
    <property type="project" value="UniProtKB-SubCell"/>
</dbReference>
<dbReference type="InterPro" id="IPR001611">
    <property type="entry name" value="Leu-rich_rpt"/>
</dbReference>
<reference evidence="10" key="1">
    <citation type="submission" date="2021-11" db="EMBL/GenBank/DDBJ databases">
        <authorList>
            <person name="Schell T."/>
        </authorList>
    </citation>
    <scope>NUCLEOTIDE SEQUENCE</scope>
    <source>
        <strain evidence="10">M5</strain>
    </source>
</reference>
<keyword evidence="5" id="KW-0677">Repeat</keyword>
<evidence type="ECO:0000256" key="7">
    <source>
        <dbReference type="ARBA" id="ARBA00023273"/>
    </source>
</evidence>
<dbReference type="GO" id="GO:0005737">
    <property type="term" value="C:cytoplasm"/>
    <property type="evidence" value="ECO:0007669"/>
    <property type="project" value="UniProtKB-SubCell"/>
</dbReference>
<organism evidence="10 11">
    <name type="scientific">Daphnia galeata</name>
    <dbReference type="NCBI Taxonomy" id="27404"/>
    <lineage>
        <taxon>Eukaryota</taxon>
        <taxon>Metazoa</taxon>
        <taxon>Ecdysozoa</taxon>
        <taxon>Arthropoda</taxon>
        <taxon>Crustacea</taxon>
        <taxon>Branchiopoda</taxon>
        <taxon>Diplostraca</taxon>
        <taxon>Cladocera</taxon>
        <taxon>Anomopoda</taxon>
        <taxon>Daphniidae</taxon>
        <taxon>Daphnia</taxon>
    </lineage>
</organism>
<comment type="caution">
    <text evidence="10">The sequence shown here is derived from an EMBL/GenBank/DDBJ whole genome shotgun (WGS) entry which is preliminary data.</text>
</comment>
<dbReference type="AlphaFoldDB" id="A0A8J2W9J8"/>
<dbReference type="InterPro" id="IPR056496">
    <property type="entry name" value="CS_DNAAF11_C"/>
</dbReference>
<evidence type="ECO:0000256" key="5">
    <source>
        <dbReference type="ARBA" id="ARBA00022737"/>
    </source>
</evidence>
<name>A0A8J2W9J8_9CRUS</name>
<accession>A0A8J2W9J8</accession>
<evidence type="ECO:0000256" key="1">
    <source>
        <dbReference type="ARBA" id="ARBA00004138"/>
    </source>
</evidence>
<evidence type="ECO:0000256" key="3">
    <source>
        <dbReference type="ARBA" id="ARBA00022490"/>
    </source>
</evidence>
<keyword evidence="11" id="KW-1185">Reference proteome</keyword>
<keyword evidence="4" id="KW-0433">Leucine-rich repeat</keyword>
<evidence type="ECO:0000259" key="9">
    <source>
        <dbReference type="Pfam" id="PF23602"/>
    </source>
</evidence>
<keyword evidence="7" id="KW-0966">Cell projection</keyword>
<dbReference type="SUPFAM" id="SSF52058">
    <property type="entry name" value="L domain-like"/>
    <property type="match status" value="1"/>
</dbReference>
<dbReference type="PANTHER" id="PTHR18849">
    <property type="entry name" value="LEUCINE RICH REPEAT PROTEIN"/>
    <property type="match status" value="1"/>
</dbReference>
<dbReference type="Pfam" id="PF23602">
    <property type="entry name" value="CS_DNAAF11_C"/>
    <property type="match status" value="1"/>
</dbReference>
<dbReference type="InterPro" id="IPR032675">
    <property type="entry name" value="LRR_dom_sf"/>
</dbReference>
<dbReference type="EMBL" id="CAKKLH010000007">
    <property type="protein sequence ID" value="CAH0098777.1"/>
    <property type="molecule type" value="Genomic_DNA"/>
</dbReference>
<evidence type="ECO:0000256" key="8">
    <source>
        <dbReference type="ARBA" id="ARBA00049982"/>
    </source>
</evidence>
<comment type="subcellular location">
    <subcellularLocation>
        <location evidence="1">Cell projection</location>
        <location evidence="1">Cilium</location>
    </subcellularLocation>
    <subcellularLocation>
        <location evidence="2">Cytoplasm</location>
    </subcellularLocation>
</comment>
<gene>
    <name evidence="10" type="ORF">DGAL_LOCUS879</name>
</gene>
<dbReference type="PROSITE" id="PS51450">
    <property type="entry name" value="LRR"/>
    <property type="match status" value="2"/>
</dbReference>
<dbReference type="PANTHER" id="PTHR18849:SF0">
    <property type="entry name" value="CILIA- AND FLAGELLA-ASSOCIATED PROTEIN 410-RELATED"/>
    <property type="match status" value="1"/>
</dbReference>
<keyword evidence="3" id="KW-0963">Cytoplasm</keyword>
<sequence length="281" mass="31757">MCTLVENVRRLKSLEYLNLALNKIEIVENLEGCESLNKLDLTLNCIRKLSSLTSLTNNYALREMYDNRGKQPRLYLTGNPCAAFKFYRLYVIGTLPQLESLDGVAVLHTERLAAKANFDYVQSEILKQESLKTYNPPPIERASEIRRQLRDERECPARADLTPSKPEINRLLVSKDGRVLNSNQAEVNFKLVEEDNTIILTVKLPKYMDTSLIDVDVQPTFVRVRIKGKLLQLVLSSEVQSDRSVAQRSLASGDLVVTMPMANDVVKPRANADIPPLEPIS</sequence>
<dbReference type="OrthoDB" id="10250990at2759"/>
<keyword evidence="6" id="KW-0969">Cilium</keyword>
<evidence type="ECO:0000256" key="2">
    <source>
        <dbReference type="ARBA" id="ARBA00004496"/>
    </source>
</evidence>
<comment type="similarity">
    <text evidence="8">Belongs to the tilB family.</text>
</comment>
<proteinExistence type="inferred from homology"/>
<dbReference type="Proteomes" id="UP000789390">
    <property type="component" value="Unassembled WGS sequence"/>
</dbReference>
<evidence type="ECO:0000256" key="6">
    <source>
        <dbReference type="ARBA" id="ARBA00023069"/>
    </source>
</evidence>
<dbReference type="GO" id="GO:0036158">
    <property type="term" value="P:outer dynein arm assembly"/>
    <property type="evidence" value="ECO:0007669"/>
    <property type="project" value="TreeGrafter"/>
</dbReference>
<protein>
    <recommendedName>
        <fullName evidence="9">Dynein axonemal assembly factor 11-like CS domain-containing protein</fullName>
    </recommendedName>
</protein>
<dbReference type="Gene3D" id="3.80.10.10">
    <property type="entry name" value="Ribonuclease Inhibitor"/>
    <property type="match status" value="1"/>
</dbReference>
<evidence type="ECO:0000313" key="11">
    <source>
        <dbReference type="Proteomes" id="UP000789390"/>
    </source>
</evidence>